<proteinExistence type="predicted"/>
<organism evidence="1 2">
    <name type="scientific">Bacteroides xylanisolvens</name>
    <dbReference type="NCBI Taxonomy" id="371601"/>
    <lineage>
        <taxon>Bacteria</taxon>
        <taxon>Pseudomonadati</taxon>
        <taxon>Bacteroidota</taxon>
        <taxon>Bacteroidia</taxon>
        <taxon>Bacteroidales</taxon>
        <taxon>Bacteroidaceae</taxon>
        <taxon>Bacteroides</taxon>
    </lineage>
</organism>
<gene>
    <name evidence="1" type="ORF">LDZ35_06580</name>
</gene>
<reference evidence="1" key="1">
    <citation type="submission" date="2023-08" db="EMBL/GenBank/DDBJ databases">
        <title>Mucin Metabolism Genes Underlie the Key Renovations of Bacteroides xylanisolvens Genomes in Captive Great Apes.</title>
        <authorList>
            <person name="Nishida A.H."/>
        </authorList>
    </citation>
    <scope>NUCLEOTIDE SEQUENCE</scope>
    <source>
        <strain evidence="1">P19.10B</strain>
    </source>
</reference>
<dbReference type="AlphaFoldDB" id="A0AAW4SIM1"/>
<name>A0AAW4SIM1_9BACE</name>
<evidence type="ECO:0000313" key="1">
    <source>
        <dbReference type="EMBL" id="MCA4522873.1"/>
    </source>
</evidence>
<dbReference type="RefSeq" id="WP_225449849.1">
    <property type="nucleotide sequence ID" value="NZ_JAIWWK010000015.1"/>
</dbReference>
<dbReference type="EMBL" id="JAIWWW010000013">
    <property type="protein sequence ID" value="MCA4522873.1"/>
    <property type="molecule type" value="Genomic_DNA"/>
</dbReference>
<accession>A0AAW4SIM1</accession>
<protein>
    <submittedName>
        <fullName evidence="1">Uncharacterized protein</fullName>
    </submittedName>
</protein>
<dbReference type="Proteomes" id="UP001197958">
    <property type="component" value="Unassembled WGS sequence"/>
</dbReference>
<sequence length="218" mass="26004">MSRPIKFSKRYCKVLGSVCTDKHYSVYLFMYIIITYALENNAAFNTLLKNKNKLSAIHFIRMQVDCCLEVYACLLYRDKERFFKYFMDGKPTNKLYIGKQYLTAGYLCGELNKRYSGISEIYKEGCRWIHPNKVIFRYTAPQCDPSKSDMFFIGYKDKHYYEDGEQIKDIYKDMLLVNQILYELLKELAEPYKTLHGKKLNIGQFFKSKKKLSFKFYE</sequence>
<comment type="caution">
    <text evidence="1">The sequence shown here is derived from an EMBL/GenBank/DDBJ whole genome shotgun (WGS) entry which is preliminary data.</text>
</comment>
<evidence type="ECO:0000313" key="2">
    <source>
        <dbReference type="Proteomes" id="UP001197958"/>
    </source>
</evidence>